<organism evidence="1 2">
    <name type="scientific">Trifolium medium</name>
    <dbReference type="NCBI Taxonomy" id="97028"/>
    <lineage>
        <taxon>Eukaryota</taxon>
        <taxon>Viridiplantae</taxon>
        <taxon>Streptophyta</taxon>
        <taxon>Embryophyta</taxon>
        <taxon>Tracheophyta</taxon>
        <taxon>Spermatophyta</taxon>
        <taxon>Magnoliopsida</taxon>
        <taxon>eudicotyledons</taxon>
        <taxon>Gunneridae</taxon>
        <taxon>Pentapetalae</taxon>
        <taxon>rosids</taxon>
        <taxon>fabids</taxon>
        <taxon>Fabales</taxon>
        <taxon>Fabaceae</taxon>
        <taxon>Papilionoideae</taxon>
        <taxon>50 kb inversion clade</taxon>
        <taxon>NPAAA clade</taxon>
        <taxon>Hologalegina</taxon>
        <taxon>IRL clade</taxon>
        <taxon>Trifolieae</taxon>
        <taxon>Trifolium</taxon>
    </lineage>
</organism>
<dbReference type="Proteomes" id="UP000265520">
    <property type="component" value="Unassembled WGS sequence"/>
</dbReference>
<name>A0A392T628_9FABA</name>
<reference evidence="1 2" key="1">
    <citation type="journal article" date="2018" name="Front. Plant Sci.">
        <title>Red Clover (Trifolium pratense) and Zigzag Clover (T. medium) - A Picture of Genomic Similarities and Differences.</title>
        <authorList>
            <person name="Dluhosova J."/>
            <person name="Istvanek J."/>
            <person name="Nedelnik J."/>
            <person name="Repkova J."/>
        </authorList>
    </citation>
    <scope>NUCLEOTIDE SEQUENCE [LARGE SCALE GENOMIC DNA]</scope>
    <source>
        <strain evidence="2">cv. 10/8</strain>
        <tissue evidence="1">Leaf</tissue>
    </source>
</reference>
<dbReference type="AlphaFoldDB" id="A0A392T628"/>
<keyword evidence="2" id="KW-1185">Reference proteome</keyword>
<feature type="non-terminal residue" evidence="1">
    <location>
        <position position="41"/>
    </location>
</feature>
<accession>A0A392T628</accession>
<sequence length="41" mass="4435">MLSAAQDAIHLAWGAIALRFLGFGSVSCARRNPWISILHIA</sequence>
<protein>
    <submittedName>
        <fullName evidence="1">Uncharacterized protein</fullName>
    </submittedName>
</protein>
<evidence type="ECO:0000313" key="1">
    <source>
        <dbReference type="EMBL" id="MCI55610.1"/>
    </source>
</evidence>
<dbReference type="EMBL" id="LXQA010499105">
    <property type="protein sequence ID" value="MCI55610.1"/>
    <property type="molecule type" value="Genomic_DNA"/>
</dbReference>
<proteinExistence type="predicted"/>
<comment type="caution">
    <text evidence="1">The sequence shown here is derived from an EMBL/GenBank/DDBJ whole genome shotgun (WGS) entry which is preliminary data.</text>
</comment>
<evidence type="ECO:0000313" key="2">
    <source>
        <dbReference type="Proteomes" id="UP000265520"/>
    </source>
</evidence>